<dbReference type="Proteomes" id="UP001187471">
    <property type="component" value="Unassembled WGS sequence"/>
</dbReference>
<evidence type="ECO:0000313" key="6">
    <source>
        <dbReference type="Proteomes" id="UP001187471"/>
    </source>
</evidence>
<feature type="repeat" description="PPR" evidence="3">
    <location>
        <begin position="134"/>
        <end position="168"/>
    </location>
</feature>
<organism evidence="5 6">
    <name type="scientific">Escallonia rubra</name>
    <dbReference type="NCBI Taxonomy" id="112253"/>
    <lineage>
        <taxon>Eukaryota</taxon>
        <taxon>Viridiplantae</taxon>
        <taxon>Streptophyta</taxon>
        <taxon>Embryophyta</taxon>
        <taxon>Tracheophyta</taxon>
        <taxon>Spermatophyta</taxon>
        <taxon>Magnoliopsida</taxon>
        <taxon>eudicotyledons</taxon>
        <taxon>Gunneridae</taxon>
        <taxon>Pentapetalae</taxon>
        <taxon>asterids</taxon>
        <taxon>campanulids</taxon>
        <taxon>Escalloniales</taxon>
        <taxon>Escalloniaceae</taxon>
        <taxon>Escallonia</taxon>
    </lineage>
</organism>
<dbReference type="Pfam" id="PF01535">
    <property type="entry name" value="PPR"/>
    <property type="match status" value="1"/>
</dbReference>
<dbReference type="InterPro" id="IPR002885">
    <property type="entry name" value="PPR_rpt"/>
</dbReference>
<evidence type="ECO:0000256" key="2">
    <source>
        <dbReference type="ARBA" id="ARBA00022737"/>
    </source>
</evidence>
<accession>A0AA88UP55</accession>
<protein>
    <recommendedName>
        <fullName evidence="4">Pentatricopeptide repeat-containing protein-mitochondrial domain-containing protein</fullName>
    </recommendedName>
</protein>
<evidence type="ECO:0000259" key="4">
    <source>
        <dbReference type="Pfam" id="PF23276"/>
    </source>
</evidence>
<keyword evidence="6" id="KW-1185">Reference proteome</keyword>
<dbReference type="PROSITE" id="PS51375">
    <property type="entry name" value="PPR"/>
    <property type="match status" value="2"/>
</dbReference>
<dbReference type="Gene3D" id="1.25.40.10">
    <property type="entry name" value="Tetratricopeptide repeat domain"/>
    <property type="match status" value="1"/>
</dbReference>
<evidence type="ECO:0000313" key="5">
    <source>
        <dbReference type="EMBL" id="KAK2982502.1"/>
    </source>
</evidence>
<dbReference type="AlphaFoldDB" id="A0AA88UP55"/>
<dbReference type="InterPro" id="IPR011990">
    <property type="entry name" value="TPR-like_helical_dom_sf"/>
</dbReference>
<feature type="domain" description="Pentatricopeptide repeat-containing protein-mitochondrial" evidence="4">
    <location>
        <begin position="85"/>
        <end position="193"/>
    </location>
</feature>
<dbReference type="NCBIfam" id="TIGR00756">
    <property type="entry name" value="PPR"/>
    <property type="match status" value="1"/>
</dbReference>
<evidence type="ECO:0000256" key="1">
    <source>
        <dbReference type="ARBA" id="ARBA00007626"/>
    </source>
</evidence>
<comment type="caution">
    <text evidence="5">The sequence shown here is derived from an EMBL/GenBank/DDBJ whole genome shotgun (WGS) entry which is preliminary data.</text>
</comment>
<sequence>MLLLRKSLFSPSLSRATSRFLTTQIPNPIEDEPSSAYYDRLIDAAGRERDFAAVHRLLNKRAHDGFFSTTETFKFISTDLSVLDDVLQTLARLDEGFPRTDAHKSLIARLAKMGRADEALRVADAMTAAGCGINASAFHPVLQALTKTKEIDRAWRVVDRMRENNVSPDLTGYNYFLTSHCLVRDLTSAAGLLTKMREEGMEGDARTYDALVLGACRTGKLDGALAVLRRTVELKVPLLYCTYAHVIGTMVRWGYYAQAVEFVKVCGGREKGLDSANFGLLASRLIDKKKFDEAVVILEEMSKRDLKMDKMLKDFYKLHTQK</sequence>
<name>A0AA88UP55_9ASTE</name>
<dbReference type="InterPro" id="IPR057027">
    <property type="entry name" value="TPR_mt"/>
</dbReference>
<dbReference type="Pfam" id="PF23276">
    <property type="entry name" value="TPR_24"/>
    <property type="match status" value="1"/>
</dbReference>
<gene>
    <name evidence="5" type="ORF">RJ640_026345</name>
</gene>
<keyword evidence="2" id="KW-0677">Repeat</keyword>
<dbReference type="PANTHER" id="PTHR47936">
    <property type="entry name" value="PPR_LONG DOMAIN-CONTAINING PROTEIN"/>
    <property type="match status" value="1"/>
</dbReference>
<dbReference type="PANTHER" id="PTHR47936:SF3">
    <property type="entry name" value="PENTACOTRIPEPTIDE-REPEAT REGION OF PRORP DOMAIN-CONTAINING PROTEIN"/>
    <property type="match status" value="1"/>
</dbReference>
<proteinExistence type="inferred from homology"/>
<dbReference type="EMBL" id="JAVXUO010001427">
    <property type="protein sequence ID" value="KAK2982502.1"/>
    <property type="molecule type" value="Genomic_DNA"/>
</dbReference>
<reference evidence="5" key="1">
    <citation type="submission" date="2022-12" db="EMBL/GenBank/DDBJ databases">
        <title>Draft genome assemblies for two species of Escallonia (Escalloniales).</title>
        <authorList>
            <person name="Chanderbali A."/>
            <person name="Dervinis C."/>
            <person name="Anghel I."/>
            <person name="Soltis D."/>
            <person name="Soltis P."/>
            <person name="Zapata F."/>
        </authorList>
    </citation>
    <scope>NUCLEOTIDE SEQUENCE</scope>
    <source>
        <strain evidence="5">UCBG92.1500</strain>
        <tissue evidence="5">Leaf</tissue>
    </source>
</reference>
<evidence type="ECO:0000256" key="3">
    <source>
        <dbReference type="PROSITE-ProRule" id="PRU00708"/>
    </source>
</evidence>
<comment type="similarity">
    <text evidence="1">Belongs to the PPR family. P subfamily.</text>
</comment>
<feature type="repeat" description="PPR" evidence="3">
    <location>
        <begin position="204"/>
        <end position="238"/>
    </location>
</feature>